<dbReference type="InterPro" id="IPR023213">
    <property type="entry name" value="CAT-like_dom_sf"/>
</dbReference>
<evidence type="ECO:0000313" key="14">
    <source>
        <dbReference type="EMBL" id="CAG8460264.1"/>
    </source>
</evidence>
<evidence type="ECO:0000259" key="13">
    <source>
        <dbReference type="PROSITE" id="PS51826"/>
    </source>
</evidence>
<comment type="caution">
    <text evidence="14">The sequence shown here is derived from an EMBL/GenBank/DDBJ whole genome shotgun (WGS) entry which is preliminary data.</text>
</comment>
<dbReference type="InterPro" id="IPR003016">
    <property type="entry name" value="2-oxoA_DH_lipoyl-BS"/>
</dbReference>
<dbReference type="GO" id="GO:0016407">
    <property type="term" value="F:acetyltransferase activity"/>
    <property type="evidence" value="ECO:0007669"/>
    <property type="project" value="TreeGrafter"/>
</dbReference>
<evidence type="ECO:0000256" key="7">
    <source>
        <dbReference type="ARBA" id="ARBA00023128"/>
    </source>
</evidence>
<evidence type="ECO:0000256" key="8">
    <source>
        <dbReference type="ARBA" id="ARBA00023315"/>
    </source>
</evidence>
<dbReference type="InterPro" id="IPR050743">
    <property type="entry name" value="2-oxoacid_DH_E2_comp"/>
</dbReference>
<dbReference type="Pfam" id="PF00364">
    <property type="entry name" value="Biotin_lipoyl"/>
    <property type="match status" value="1"/>
</dbReference>
<proteinExistence type="inferred from homology"/>
<keyword evidence="4 10" id="KW-0808">Transferase</keyword>
<dbReference type="PANTHER" id="PTHR43178">
    <property type="entry name" value="DIHYDROLIPOAMIDE ACETYLTRANSFERASE COMPONENT OF PYRUVATE DEHYDROGENASE COMPLEX"/>
    <property type="match status" value="1"/>
</dbReference>
<organism evidence="14 15">
    <name type="scientific">Ambispora gerdemannii</name>
    <dbReference type="NCBI Taxonomy" id="144530"/>
    <lineage>
        <taxon>Eukaryota</taxon>
        <taxon>Fungi</taxon>
        <taxon>Fungi incertae sedis</taxon>
        <taxon>Mucoromycota</taxon>
        <taxon>Glomeromycotina</taxon>
        <taxon>Glomeromycetes</taxon>
        <taxon>Archaeosporales</taxon>
        <taxon>Ambisporaceae</taxon>
        <taxon>Ambispora</taxon>
    </lineage>
</organism>
<dbReference type="SUPFAM" id="SSF52777">
    <property type="entry name" value="CoA-dependent acyltransferases"/>
    <property type="match status" value="1"/>
</dbReference>
<keyword evidence="5 10" id="KW-0450">Lipoyl</keyword>
<reference evidence="14" key="1">
    <citation type="submission" date="2021-06" db="EMBL/GenBank/DDBJ databases">
        <authorList>
            <person name="Kallberg Y."/>
            <person name="Tangrot J."/>
            <person name="Rosling A."/>
        </authorList>
    </citation>
    <scope>NUCLEOTIDE SEQUENCE</scope>
    <source>
        <strain evidence="14">MT106</strain>
    </source>
</reference>
<dbReference type="PROSITE" id="PS50968">
    <property type="entry name" value="BIOTINYL_LIPOYL"/>
    <property type="match status" value="1"/>
</dbReference>
<dbReference type="InterPro" id="IPR001078">
    <property type="entry name" value="2-oxoacid_DH_actylTfrase"/>
</dbReference>
<dbReference type="FunFam" id="3.30.559.10:FF:000007">
    <property type="entry name" value="Dihydrolipoamide acetyltransferase component of pyruvate dehydrogenase complex"/>
    <property type="match status" value="1"/>
</dbReference>
<evidence type="ECO:0000256" key="11">
    <source>
        <dbReference type="SAM" id="MobiDB-lite"/>
    </source>
</evidence>
<feature type="domain" description="Peripheral subunit-binding (PSBD)" evidence="13">
    <location>
        <begin position="194"/>
        <end position="231"/>
    </location>
</feature>
<dbReference type="PROSITE" id="PS51826">
    <property type="entry name" value="PSBD"/>
    <property type="match status" value="1"/>
</dbReference>
<keyword evidence="7" id="KW-0496">Mitochondrion</keyword>
<comment type="similarity">
    <text evidence="3 10">Belongs to the 2-oxoacid dehydrogenase family.</text>
</comment>
<accession>A0A9N8VTC4</accession>
<dbReference type="EMBL" id="CAJVPL010000176">
    <property type="protein sequence ID" value="CAG8460264.1"/>
    <property type="molecule type" value="Genomic_DNA"/>
</dbReference>
<dbReference type="InterPro" id="IPR011053">
    <property type="entry name" value="Single_hybrid_motif"/>
</dbReference>
<dbReference type="Proteomes" id="UP000789831">
    <property type="component" value="Unassembled WGS sequence"/>
</dbReference>
<evidence type="ECO:0000259" key="12">
    <source>
        <dbReference type="PROSITE" id="PS50968"/>
    </source>
</evidence>
<evidence type="ECO:0000313" key="15">
    <source>
        <dbReference type="Proteomes" id="UP000789831"/>
    </source>
</evidence>
<feature type="region of interest" description="Disordered" evidence="11">
    <location>
        <begin position="151"/>
        <end position="182"/>
    </location>
</feature>
<dbReference type="AlphaFoldDB" id="A0A9N8VTC4"/>
<feature type="domain" description="Lipoyl-binding" evidence="12">
    <location>
        <begin position="76"/>
        <end position="151"/>
    </location>
</feature>
<evidence type="ECO:0000256" key="5">
    <source>
        <dbReference type="ARBA" id="ARBA00022823"/>
    </source>
</evidence>
<dbReference type="OrthoDB" id="15567at2759"/>
<evidence type="ECO:0000256" key="10">
    <source>
        <dbReference type="RuleBase" id="RU003423"/>
    </source>
</evidence>
<keyword evidence="15" id="KW-1185">Reference proteome</keyword>
<dbReference type="Gene3D" id="3.30.559.10">
    <property type="entry name" value="Chloramphenicol acetyltransferase-like domain"/>
    <property type="match status" value="1"/>
</dbReference>
<dbReference type="InterPro" id="IPR036625">
    <property type="entry name" value="E3-bd_dom_sf"/>
</dbReference>
<dbReference type="GO" id="GO:0043754">
    <property type="term" value="F:dihydrolipoamide branched chain acyltransferase activity"/>
    <property type="evidence" value="ECO:0007669"/>
    <property type="project" value="UniProtKB-EC"/>
</dbReference>
<evidence type="ECO:0000256" key="2">
    <source>
        <dbReference type="ARBA" id="ARBA00004305"/>
    </source>
</evidence>
<dbReference type="SUPFAM" id="SSF47005">
    <property type="entry name" value="Peripheral subunit-binding domain of 2-oxo acid dehydrogenase complex"/>
    <property type="match status" value="1"/>
</dbReference>
<dbReference type="SUPFAM" id="SSF51230">
    <property type="entry name" value="Single hybrid motif"/>
    <property type="match status" value="1"/>
</dbReference>
<dbReference type="PROSITE" id="PS00189">
    <property type="entry name" value="LIPOYL"/>
    <property type="match status" value="1"/>
</dbReference>
<dbReference type="Gene3D" id="2.40.50.100">
    <property type="match status" value="1"/>
</dbReference>
<dbReference type="FunFam" id="2.40.50.100:FF:000013">
    <property type="entry name" value="Dihydrolipoamide acetyltransferase component of pyruvate dehydrogenase complex"/>
    <property type="match status" value="1"/>
</dbReference>
<name>A0A9N8VTC4_9GLOM</name>
<dbReference type="GO" id="GO:0045333">
    <property type="term" value="P:cellular respiration"/>
    <property type="evidence" value="ECO:0007669"/>
    <property type="project" value="UniProtKB-ARBA"/>
</dbReference>
<evidence type="ECO:0000256" key="6">
    <source>
        <dbReference type="ARBA" id="ARBA00022946"/>
    </source>
</evidence>
<dbReference type="Pfam" id="PF00198">
    <property type="entry name" value="2-oxoacid_dh"/>
    <property type="match status" value="1"/>
</dbReference>
<dbReference type="CDD" id="cd06849">
    <property type="entry name" value="lipoyl_domain"/>
    <property type="match status" value="1"/>
</dbReference>
<feature type="compositionally biased region" description="Low complexity" evidence="11">
    <location>
        <begin position="167"/>
        <end position="180"/>
    </location>
</feature>
<dbReference type="InterPro" id="IPR004167">
    <property type="entry name" value="PSBD"/>
</dbReference>
<comment type="catalytic activity">
    <reaction evidence="9">
        <text>N(6)-[(R)-dihydrolipoyl]-L-lysyl-[protein] + 2-methylpropanoyl-CoA = N(6)-[(R)-S(8)-2-methylpropanoyldihydrolipoyl]-L-lysyl-[protein] + CoA</text>
        <dbReference type="Rhea" id="RHEA:18865"/>
        <dbReference type="Rhea" id="RHEA-COMP:10475"/>
        <dbReference type="Rhea" id="RHEA-COMP:10497"/>
        <dbReference type="ChEBI" id="CHEBI:57287"/>
        <dbReference type="ChEBI" id="CHEBI:57338"/>
        <dbReference type="ChEBI" id="CHEBI:83100"/>
        <dbReference type="ChEBI" id="CHEBI:83142"/>
        <dbReference type="EC" id="2.3.1.168"/>
    </reaction>
    <physiologicalReaction direction="left-to-right" evidence="9">
        <dbReference type="Rhea" id="RHEA:18866"/>
    </physiologicalReaction>
</comment>
<dbReference type="GO" id="GO:0005759">
    <property type="term" value="C:mitochondrial matrix"/>
    <property type="evidence" value="ECO:0007669"/>
    <property type="project" value="UniProtKB-SubCell"/>
</dbReference>
<dbReference type="InterPro" id="IPR000089">
    <property type="entry name" value="Biotin_lipoyl"/>
</dbReference>
<protein>
    <recommendedName>
        <fullName evidence="10">Dihydrolipoamide acetyltransferase component of pyruvate dehydrogenase complex</fullName>
        <ecNumber evidence="10">2.3.1.-</ecNumber>
    </recommendedName>
</protein>
<evidence type="ECO:0000256" key="9">
    <source>
        <dbReference type="ARBA" id="ARBA00051775"/>
    </source>
</evidence>
<keyword evidence="8 10" id="KW-0012">Acyltransferase</keyword>
<gene>
    <name evidence="14" type="ORF">AGERDE_LOCUS2214</name>
</gene>
<keyword evidence="6" id="KW-0809">Transit peptide</keyword>
<dbReference type="Gene3D" id="4.10.320.10">
    <property type="entry name" value="E3-binding domain"/>
    <property type="match status" value="1"/>
</dbReference>
<evidence type="ECO:0000256" key="3">
    <source>
        <dbReference type="ARBA" id="ARBA00007317"/>
    </source>
</evidence>
<evidence type="ECO:0000256" key="4">
    <source>
        <dbReference type="ARBA" id="ARBA00022679"/>
    </source>
</evidence>
<dbReference type="GO" id="GO:0005829">
    <property type="term" value="C:cytosol"/>
    <property type="evidence" value="ECO:0007669"/>
    <property type="project" value="UniProtKB-ARBA"/>
</dbReference>
<dbReference type="PANTHER" id="PTHR43178:SF5">
    <property type="entry name" value="LIPOAMIDE ACYLTRANSFERASE COMPONENT OF BRANCHED-CHAIN ALPHA-KETO ACID DEHYDROGENASE COMPLEX, MITOCHONDRIAL"/>
    <property type="match status" value="1"/>
</dbReference>
<dbReference type="EC" id="2.3.1.-" evidence="10"/>
<dbReference type="FunFam" id="4.10.320.10:FF:000002">
    <property type="entry name" value="Dihydrolipoamide acetyltransferase component of pyruvate dehydrogenase complex"/>
    <property type="match status" value="1"/>
</dbReference>
<comment type="cofactor">
    <cofactor evidence="1 10">
        <name>(R)-lipoate</name>
        <dbReference type="ChEBI" id="CHEBI:83088"/>
    </cofactor>
</comment>
<dbReference type="GO" id="GO:0031405">
    <property type="term" value="F:lipoic acid binding"/>
    <property type="evidence" value="ECO:0007669"/>
    <property type="project" value="TreeGrafter"/>
</dbReference>
<comment type="subcellular location">
    <subcellularLocation>
        <location evidence="2">Mitochondrion matrix</location>
    </subcellularLocation>
</comment>
<dbReference type="Pfam" id="PF02817">
    <property type="entry name" value="E3_binding"/>
    <property type="match status" value="1"/>
</dbReference>
<sequence>MSCLNFLLQSEKSCREGMLRRSYCTYLQRSCYDFSPKSTIIFGTSFPRLTISRDNKIPLSIYSARYFHATSFNHAVIPFLLADVGEGITECEVIQWFVKPGDQINEFDKLCEVQSDKASVEISSRYTGTVVKMHYTIGEMAKVGKPIVDIESPDTASESSSSEERTQTPSSSSPESLNPSKDISFISQNHEVTLATPAVRRLARENAIDISKIQGTGKSGRVSKEDVLNYVTKGNPPFVSNTTTTAAKDEIVKLSSLQKSMFKTMTRSLQIPHFGYSDEYCMDNIIEFRNIINEKFLKNNRDEFPFKKISFMPFLIKTFSAALLDFPILNATLVDAEDVNTAKLRYRSRHNIGIAMDTPSGLLVPNIKDVQQKSILDIARELYRLHEAGKRNAITSADLKDGTITLSNIGIVGGEYLSPVVVWSELCLGAIGKIHRLPRFEVVKDERSGRIREKVVAKNLVKISFCADHRVIDGATVARFSESWRNLIENPVFLSSRMK</sequence>
<evidence type="ECO:0000256" key="1">
    <source>
        <dbReference type="ARBA" id="ARBA00001938"/>
    </source>
</evidence>